<dbReference type="GO" id="GO:0015385">
    <property type="term" value="F:sodium:proton antiporter activity"/>
    <property type="evidence" value="ECO:0007669"/>
    <property type="project" value="TreeGrafter"/>
</dbReference>
<dbReference type="PANTHER" id="PTHR34703:SF1">
    <property type="entry name" value="ANTIPORTER SUBUNIT MNHG2-RELATED"/>
    <property type="match status" value="1"/>
</dbReference>
<dbReference type="InterPro" id="IPR005133">
    <property type="entry name" value="PhaG_MnhG_YufB"/>
</dbReference>
<dbReference type="AlphaFoldDB" id="A0A1R1LJT6"/>
<feature type="compositionally biased region" description="Basic and acidic residues" evidence="2">
    <location>
        <begin position="131"/>
        <end position="141"/>
    </location>
</feature>
<sequence>MLDGVAAVLMVLGAAMSLAAAIGLFTFPDLITRMHAATKPQVFGLLLLLLAVALALRAWTLLPLLVLMWIFQLLTIPVGGHMVARAGYRTRHVDRRGVAIDELAQVVERAGSPAPGSAAGSGSAPPAAGRVDPDRASRDTP</sequence>
<dbReference type="Pfam" id="PF03334">
    <property type="entry name" value="PhaG_MnhG_YufB"/>
    <property type="match status" value="1"/>
</dbReference>
<evidence type="ECO:0000313" key="5">
    <source>
        <dbReference type="Proteomes" id="UP000187085"/>
    </source>
</evidence>
<dbReference type="NCBIfam" id="TIGR01300">
    <property type="entry name" value="CPA3_mnhG_phaG"/>
    <property type="match status" value="1"/>
</dbReference>
<comment type="caution">
    <text evidence="4">The sequence shown here is derived from an EMBL/GenBank/DDBJ whole genome shotgun (WGS) entry which is preliminary data.</text>
</comment>
<keyword evidence="3" id="KW-0812">Transmembrane</keyword>
<dbReference type="EMBL" id="MRDE01000016">
    <property type="protein sequence ID" value="OMH27764.1"/>
    <property type="molecule type" value="Genomic_DNA"/>
</dbReference>
<feature type="compositionally biased region" description="Low complexity" evidence="2">
    <location>
        <begin position="110"/>
        <end position="129"/>
    </location>
</feature>
<gene>
    <name evidence="4" type="ORF">BKD30_02885</name>
</gene>
<dbReference type="STRING" id="554083.BKD30_02885"/>
<organism evidence="4 5">
    <name type="scientific">Tersicoccus phoenicis</name>
    <dbReference type="NCBI Taxonomy" id="554083"/>
    <lineage>
        <taxon>Bacteria</taxon>
        <taxon>Bacillati</taxon>
        <taxon>Actinomycetota</taxon>
        <taxon>Actinomycetes</taxon>
        <taxon>Micrococcales</taxon>
        <taxon>Micrococcaceae</taxon>
        <taxon>Tersicoccus</taxon>
    </lineage>
</organism>
<name>A0A1R1LJT6_9MICC</name>
<feature type="transmembrane region" description="Helical" evidence="3">
    <location>
        <begin position="66"/>
        <end position="88"/>
    </location>
</feature>
<feature type="region of interest" description="Disordered" evidence="2">
    <location>
        <begin position="110"/>
        <end position="141"/>
    </location>
</feature>
<feature type="transmembrane region" description="Helical" evidence="3">
    <location>
        <begin position="6"/>
        <end position="30"/>
    </location>
</feature>
<evidence type="ECO:0000313" key="4">
    <source>
        <dbReference type="EMBL" id="OMH27764.1"/>
    </source>
</evidence>
<keyword evidence="3" id="KW-0472">Membrane</keyword>
<protein>
    <submittedName>
        <fullName evidence="4">Sodium:proton antiporter</fullName>
    </submittedName>
</protein>
<keyword evidence="3" id="KW-1133">Transmembrane helix</keyword>
<dbReference type="NCBIfam" id="NF009314">
    <property type="entry name" value="PRK12674.1-2"/>
    <property type="match status" value="1"/>
</dbReference>
<evidence type="ECO:0000256" key="2">
    <source>
        <dbReference type="SAM" id="MobiDB-lite"/>
    </source>
</evidence>
<dbReference type="PANTHER" id="PTHR34703">
    <property type="entry name" value="ANTIPORTER SUBUNIT MNHG2-RELATED"/>
    <property type="match status" value="1"/>
</dbReference>
<evidence type="ECO:0000256" key="1">
    <source>
        <dbReference type="ARBA" id="ARBA00008404"/>
    </source>
</evidence>
<proteinExistence type="inferred from homology"/>
<feature type="transmembrane region" description="Helical" evidence="3">
    <location>
        <begin position="42"/>
        <end position="60"/>
    </location>
</feature>
<dbReference type="Proteomes" id="UP000187085">
    <property type="component" value="Unassembled WGS sequence"/>
</dbReference>
<accession>A0A1R1LJT6</accession>
<keyword evidence="5" id="KW-1185">Reference proteome</keyword>
<reference evidence="4 5" key="1">
    <citation type="submission" date="2016-12" db="EMBL/GenBank/DDBJ databases">
        <title>Draft genome of Tersicoccus phoenicis 1P05MA.</title>
        <authorList>
            <person name="Nakajima Y."/>
            <person name="Yoshizawa S."/>
            <person name="Nakamura K."/>
            <person name="Ogura Y."/>
            <person name="Hayashi T."/>
            <person name="Kogure K."/>
        </authorList>
    </citation>
    <scope>NUCLEOTIDE SEQUENCE [LARGE SCALE GENOMIC DNA]</scope>
    <source>
        <strain evidence="4 5">1p05MA</strain>
    </source>
</reference>
<evidence type="ECO:0000256" key="3">
    <source>
        <dbReference type="SAM" id="Phobius"/>
    </source>
</evidence>
<comment type="similarity">
    <text evidence="1">Belongs to the CPA3 antiporters (TC 2.A.63) subunit G family.</text>
</comment>